<comment type="caution">
    <text evidence="3">The sequence shown here is derived from an EMBL/GenBank/DDBJ whole genome shotgun (WGS) entry which is preliminary data.</text>
</comment>
<sequence>MLKDAIPLDQIRRALVIKLRHHGDVLLSSPVLSVLKSHAPHAEIDALVYAETAEMLSLHPALAQLHVIDRNWKKLGALQYLSAEWRLLKALRDRHYDLIVHLTDHPRGAWITYMCNARWAVTRRIGGRGRWWRKAFSHTYPTPANARRHTVEQHLDALRRIGIQPTPQERRLVLVPGHAAEARVTTLLTEAGLNGRPFIHIHPASRWFFKCWDSHRMAHLINRLQAGGHTVVLTAAPDTTERKMIDEIQSKTRTPAVSFAGQLSLKELAALTARARLFIGVDSAPMHIAAAMNTPVVALFGPSGDKEWGPWDGPLGSSHRIVTSLAHPCRPCGMDGCAGSKISDCLASLPLEPVWHAVQELLAQ</sequence>
<proteinExistence type="predicted"/>
<evidence type="ECO:0000313" key="3">
    <source>
        <dbReference type="EMBL" id="MFA9950646.1"/>
    </source>
</evidence>
<organism evidence="3 4">
    <name type="scientific">Dentiradicibacter hellwigii</name>
    <dbReference type="NCBI Taxonomy" id="3149053"/>
    <lineage>
        <taxon>Bacteria</taxon>
        <taxon>Pseudomonadati</taxon>
        <taxon>Pseudomonadota</taxon>
        <taxon>Betaproteobacteria</taxon>
        <taxon>Rhodocyclales</taxon>
        <taxon>Rhodocyclaceae</taxon>
        <taxon>Dentiradicibacter</taxon>
    </lineage>
</organism>
<dbReference type="EMBL" id="JBEUWX010000002">
    <property type="protein sequence ID" value="MFA9950646.1"/>
    <property type="molecule type" value="Genomic_DNA"/>
</dbReference>
<dbReference type="RefSeq" id="WP_418891688.1">
    <property type="nucleotide sequence ID" value="NZ_JBEUWX010000002.1"/>
</dbReference>
<reference evidence="4" key="1">
    <citation type="submission" date="2024-06" db="EMBL/GenBank/DDBJ databases">
        <title>Radixoralia hellwigii gen. nov., sp nov., isolated from a root canal in the human oral cavity.</title>
        <authorList>
            <person name="Bartsch S."/>
            <person name="Wittmer A."/>
            <person name="Schulz A.-K."/>
            <person name="Neumann-Schaal M."/>
            <person name="Wolf J."/>
            <person name="Gronow S."/>
            <person name="Tennert C."/>
            <person name="Haecker G."/>
            <person name="Cieplik F."/>
            <person name="Al-Ahmad A."/>
        </authorList>
    </citation>
    <scope>NUCLEOTIDE SEQUENCE [LARGE SCALE GENOMIC DNA]</scope>
    <source>
        <strain evidence="4">Wk13</strain>
    </source>
</reference>
<dbReference type="InterPro" id="IPR011916">
    <property type="entry name" value="LipoPS_heptosylTferase-III"/>
</dbReference>
<dbReference type="NCBIfam" id="TIGR02201">
    <property type="entry name" value="heptsyl_trn_III"/>
    <property type="match status" value="1"/>
</dbReference>
<dbReference type="PANTHER" id="PTHR30160">
    <property type="entry name" value="TETRAACYLDISACCHARIDE 4'-KINASE-RELATED"/>
    <property type="match status" value="1"/>
</dbReference>
<dbReference type="Proteomes" id="UP001574673">
    <property type="component" value="Unassembled WGS sequence"/>
</dbReference>
<keyword evidence="1" id="KW-0328">Glycosyltransferase</keyword>
<name>A0ABV4UGB6_9RHOO</name>
<evidence type="ECO:0000256" key="1">
    <source>
        <dbReference type="ARBA" id="ARBA00022676"/>
    </source>
</evidence>
<dbReference type="CDD" id="cd03789">
    <property type="entry name" value="GT9_LPS_heptosyltransferase"/>
    <property type="match status" value="1"/>
</dbReference>
<dbReference type="Gene3D" id="3.40.50.2000">
    <property type="entry name" value="Glycogen Phosphorylase B"/>
    <property type="match status" value="2"/>
</dbReference>
<dbReference type="SUPFAM" id="SSF53756">
    <property type="entry name" value="UDP-Glycosyltransferase/glycogen phosphorylase"/>
    <property type="match status" value="1"/>
</dbReference>
<protein>
    <submittedName>
        <fullName evidence="3">Lipopolysaccharide heptosyltransferase III</fullName>
    </submittedName>
</protein>
<evidence type="ECO:0000313" key="4">
    <source>
        <dbReference type="Proteomes" id="UP001574673"/>
    </source>
</evidence>
<gene>
    <name evidence="3" type="primary">rfaQ</name>
    <name evidence="3" type="ORF">ABCS64_10015</name>
</gene>
<keyword evidence="4" id="KW-1185">Reference proteome</keyword>
<evidence type="ECO:0000256" key="2">
    <source>
        <dbReference type="ARBA" id="ARBA00022679"/>
    </source>
</evidence>
<dbReference type="Pfam" id="PF01075">
    <property type="entry name" value="Glyco_transf_9"/>
    <property type="match status" value="1"/>
</dbReference>
<dbReference type="PANTHER" id="PTHR30160:SF1">
    <property type="entry name" value="LIPOPOLYSACCHARIDE 1,2-N-ACETYLGLUCOSAMINETRANSFERASE-RELATED"/>
    <property type="match status" value="1"/>
</dbReference>
<keyword evidence="2" id="KW-0808">Transferase</keyword>
<dbReference type="InterPro" id="IPR051199">
    <property type="entry name" value="LPS_LOS_Heptosyltrfase"/>
</dbReference>
<dbReference type="InterPro" id="IPR002201">
    <property type="entry name" value="Glyco_trans_9"/>
</dbReference>
<accession>A0ABV4UGB6</accession>